<feature type="region of interest" description="Disordered" evidence="1">
    <location>
        <begin position="1"/>
        <end position="33"/>
    </location>
</feature>
<proteinExistence type="predicted"/>
<evidence type="ECO:0000313" key="2">
    <source>
        <dbReference type="EMBL" id="GIY47177.1"/>
    </source>
</evidence>
<dbReference type="Proteomes" id="UP001054837">
    <property type="component" value="Unassembled WGS sequence"/>
</dbReference>
<feature type="compositionally biased region" description="Basic and acidic residues" evidence="1">
    <location>
        <begin position="9"/>
        <end position="30"/>
    </location>
</feature>
<name>A0AAV4TQG3_9ARAC</name>
<evidence type="ECO:0000313" key="3">
    <source>
        <dbReference type="Proteomes" id="UP001054837"/>
    </source>
</evidence>
<dbReference type="EMBL" id="BPLQ01009880">
    <property type="protein sequence ID" value="GIY47177.1"/>
    <property type="molecule type" value="Genomic_DNA"/>
</dbReference>
<accession>A0AAV4TQG3</accession>
<organism evidence="2 3">
    <name type="scientific">Caerostris darwini</name>
    <dbReference type="NCBI Taxonomy" id="1538125"/>
    <lineage>
        <taxon>Eukaryota</taxon>
        <taxon>Metazoa</taxon>
        <taxon>Ecdysozoa</taxon>
        <taxon>Arthropoda</taxon>
        <taxon>Chelicerata</taxon>
        <taxon>Arachnida</taxon>
        <taxon>Araneae</taxon>
        <taxon>Araneomorphae</taxon>
        <taxon>Entelegynae</taxon>
        <taxon>Araneoidea</taxon>
        <taxon>Araneidae</taxon>
        <taxon>Caerostris</taxon>
    </lineage>
</organism>
<keyword evidence="3" id="KW-1185">Reference proteome</keyword>
<gene>
    <name evidence="2" type="ORF">CDAR_602541</name>
</gene>
<dbReference type="AlphaFoldDB" id="A0AAV4TQG3"/>
<reference evidence="2 3" key="1">
    <citation type="submission" date="2021-06" db="EMBL/GenBank/DDBJ databases">
        <title>Caerostris darwini draft genome.</title>
        <authorList>
            <person name="Kono N."/>
            <person name="Arakawa K."/>
        </authorList>
    </citation>
    <scope>NUCLEOTIDE SEQUENCE [LARGE SCALE GENOMIC DNA]</scope>
</reference>
<protein>
    <submittedName>
        <fullName evidence="2">Uncharacterized protein</fullName>
    </submittedName>
</protein>
<sequence>MRAVSSFAHDAEQLDIPKSDGNHGPDRNHEPSTTSVTLFRALFISSGVKLRPVNFASTDNIDFAAEDDGNANRGAPT</sequence>
<comment type="caution">
    <text evidence="2">The sequence shown here is derived from an EMBL/GenBank/DDBJ whole genome shotgun (WGS) entry which is preliminary data.</text>
</comment>
<evidence type="ECO:0000256" key="1">
    <source>
        <dbReference type="SAM" id="MobiDB-lite"/>
    </source>
</evidence>